<dbReference type="InterPro" id="IPR001466">
    <property type="entry name" value="Beta-lactam-related"/>
</dbReference>
<sequence>MSNRFTVSVPCLLLACALAQASSATPMPQTATREAAILRDAALPAGARVHAEASATPALVAAITRADAALFAAVFDRCDATTVRALVTEDFEFHHDRGGLVAASGERFADVIRQQCERRRRGDDPASRRELVPGTLAVYPVGDSGAIETGVHRFYERDAKGGETLVGAARFLHVWRNDRGTWRVARVASYDHYGVDASTNASGDRAVDARAALDAVVPPLLADKHVPSASIAVIEHGRVTVVAAYGEQAPGVPATTKTLYNIASLSKPLSAELALRLVAAGRITLDEPMANAWADPDIADDPRRLQLTPRLALSHRTGLPNWRRETGGKLAFLRAPGVAFGYSGEGYEYLARFIEKKLDTPFERLAERTVLEPLGLHDTAYTRRPWFDGRIARPADANGKALEPAFAEHALASDLVYSTPSDYATFIVAVLRGDGVTPELATERARVQASRMHDFCPQPADDCPSDAGFGLGWEVYRYGDARVLMHTGMDEGVFTLAYFSPERGSGLVLFSNGANGPQLVMPLLDRLGRDRDFVATLRRQAP</sequence>
<dbReference type="InterPro" id="IPR027843">
    <property type="entry name" value="DUF4440"/>
</dbReference>
<dbReference type="Proteomes" id="UP000550401">
    <property type="component" value="Unassembled WGS sequence"/>
</dbReference>
<feature type="domain" description="Beta-lactamase-related" evidence="2">
    <location>
        <begin position="213"/>
        <end position="517"/>
    </location>
</feature>
<dbReference type="InterPro" id="IPR050789">
    <property type="entry name" value="Diverse_Enzym_Activities"/>
</dbReference>
<dbReference type="EMBL" id="JACGXL010000006">
    <property type="protein sequence ID" value="MBA8889274.1"/>
    <property type="molecule type" value="Genomic_DNA"/>
</dbReference>
<dbReference type="SUPFAM" id="SSF54427">
    <property type="entry name" value="NTF2-like"/>
    <property type="match status" value="1"/>
</dbReference>
<gene>
    <name evidence="4" type="ORF">FHW12_003517</name>
</gene>
<dbReference type="Pfam" id="PF14534">
    <property type="entry name" value="DUF4440"/>
    <property type="match status" value="1"/>
</dbReference>
<dbReference type="RefSeq" id="WP_182532315.1">
    <property type="nucleotide sequence ID" value="NZ_JACGXL010000006.1"/>
</dbReference>
<keyword evidence="5" id="KW-1185">Reference proteome</keyword>
<feature type="domain" description="DUF4440" evidence="3">
    <location>
        <begin position="63"/>
        <end position="184"/>
    </location>
</feature>
<keyword evidence="1" id="KW-0732">Signal</keyword>
<comment type="caution">
    <text evidence="4">The sequence shown here is derived from an EMBL/GenBank/DDBJ whole genome shotgun (WGS) entry which is preliminary data.</text>
</comment>
<dbReference type="SUPFAM" id="SSF56601">
    <property type="entry name" value="beta-lactamase/transpeptidase-like"/>
    <property type="match status" value="1"/>
</dbReference>
<dbReference type="PROSITE" id="PS51257">
    <property type="entry name" value="PROKAR_LIPOPROTEIN"/>
    <property type="match status" value="1"/>
</dbReference>
<accession>A0A839FAZ2</accession>
<reference evidence="4 5" key="1">
    <citation type="submission" date="2020-07" db="EMBL/GenBank/DDBJ databases">
        <title>Genomic Encyclopedia of Type Strains, Phase IV (KMG-V): Genome sequencing to study the core and pangenomes of soil and plant-associated prokaryotes.</title>
        <authorList>
            <person name="Whitman W."/>
        </authorList>
    </citation>
    <scope>NUCLEOTIDE SEQUENCE [LARGE SCALE GENOMIC DNA]</scope>
    <source>
        <strain evidence="4 5">RH2WT43</strain>
    </source>
</reference>
<evidence type="ECO:0000313" key="5">
    <source>
        <dbReference type="Proteomes" id="UP000550401"/>
    </source>
</evidence>
<evidence type="ECO:0000313" key="4">
    <source>
        <dbReference type="EMBL" id="MBA8889274.1"/>
    </source>
</evidence>
<proteinExistence type="predicted"/>
<feature type="chain" id="PRO_5032582620" evidence="1">
    <location>
        <begin position="22"/>
        <end position="542"/>
    </location>
</feature>
<dbReference type="InterPro" id="IPR032710">
    <property type="entry name" value="NTF2-like_dom_sf"/>
</dbReference>
<name>A0A839FAZ2_9GAMM</name>
<organism evidence="4 5">
    <name type="scientific">Dokdonella fugitiva</name>
    <dbReference type="NCBI Taxonomy" id="328517"/>
    <lineage>
        <taxon>Bacteria</taxon>
        <taxon>Pseudomonadati</taxon>
        <taxon>Pseudomonadota</taxon>
        <taxon>Gammaproteobacteria</taxon>
        <taxon>Lysobacterales</taxon>
        <taxon>Rhodanobacteraceae</taxon>
        <taxon>Dokdonella</taxon>
    </lineage>
</organism>
<dbReference type="Gene3D" id="3.40.710.10">
    <property type="entry name" value="DD-peptidase/beta-lactamase superfamily"/>
    <property type="match status" value="1"/>
</dbReference>
<dbReference type="PANTHER" id="PTHR43283">
    <property type="entry name" value="BETA-LACTAMASE-RELATED"/>
    <property type="match status" value="1"/>
</dbReference>
<dbReference type="Gene3D" id="3.10.450.50">
    <property type="match status" value="1"/>
</dbReference>
<evidence type="ECO:0000259" key="3">
    <source>
        <dbReference type="Pfam" id="PF14534"/>
    </source>
</evidence>
<dbReference type="PANTHER" id="PTHR43283:SF18">
    <property type="match status" value="1"/>
</dbReference>
<dbReference type="AlphaFoldDB" id="A0A839FAZ2"/>
<protein>
    <submittedName>
        <fullName evidence="4">CubicO group peptidase (Beta-lactamase class C family)</fullName>
    </submittedName>
</protein>
<dbReference type="Pfam" id="PF00144">
    <property type="entry name" value="Beta-lactamase"/>
    <property type="match status" value="1"/>
</dbReference>
<feature type="signal peptide" evidence="1">
    <location>
        <begin position="1"/>
        <end position="21"/>
    </location>
</feature>
<evidence type="ECO:0000256" key="1">
    <source>
        <dbReference type="SAM" id="SignalP"/>
    </source>
</evidence>
<dbReference type="InterPro" id="IPR012338">
    <property type="entry name" value="Beta-lactam/transpept-like"/>
</dbReference>
<evidence type="ECO:0000259" key="2">
    <source>
        <dbReference type="Pfam" id="PF00144"/>
    </source>
</evidence>